<evidence type="ECO:0000259" key="2">
    <source>
        <dbReference type="PROSITE" id="PS50011"/>
    </source>
</evidence>
<gene>
    <name evidence="3" type="ORF">CONPUDRAFT_134578</name>
</gene>
<proteinExistence type="predicted"/>
<sequence>MTDVPDPRLATLTAPLDSSGTGKRELAATLFKPEVWWAERYQWLKDRGYELRPRYRPGWTPSWRGTKKQFYQCEDGHCFVDTNLADAVCVKYGKFVMLKKIWAAVHPYEAEIGQFLTSGSLATHPSNHCIPILEVLQDPEEEDRLILVMPLLKMFWDPFFDTVGEVVEFCRQLFEGLKFMHDNRVAHRDCSYLNIMMDAESMFIGGWHPVEHVKKRDFSGEVSYYTRTKRPPKYYFIDFGLSRRYDPSTPLSEPVEPVIRGGDKTVPEHQDRKCPPQNPFRADIYCVGNVIKQAILQGTRGVEFLVPLIDSMTAADPLMRPSADDVVDQFQTILQGLGSWTLRSRIIHTEDGAVVNAFLATAHWYRRIGHVLTRRPPLPVPPS</sequence>
<dbReference type="GO" id="GO:0004672">
    <property type="term" value="F:protein kinase activity"/>
    <property type="evidence" value="ECO:0007669"/>
    <property type="project" value="InterPro"/>
</dbReference>
<feature type="region of interest" description="Disordered" evidence="1">
    <location>
        <begin position="248"/>
        <end position="274"/>
    </location>
</feature>
<name>A0A5M3N9B3_CONPW</name>
<feature type="compositionally biased region" description="Basic and acidic residues" evidence="1">
    <location>
        <begin position="261"/>
        <end position="274"/>
    </location>
</feature>
<protein>
    <recommendedName>
        <fullName evidence="2">Protein kinase domain-containing protein</fullName>
    </recommendedName>
</protein>
<dbReference type="InterPro" id="IPR000719">
    <property type="entry name" value="Prot_kinase_dom"/>
</dbReference>
<dbReference type="KEGG" id="cput:CONPUDRAFT_134578"/>
<dbReference type="SMART" id="SM00220">
    <property type="entry name" value="S_TKc"/>
    <property type="match status" value="1"/>
</dbReference>
<evidence type="ECO:0000313" key="4">
    <source>
        <dbReference type="Proteomes" id="UP000053558"/>
    </source>
</evidence>
<dbReference type="GeneID" id="19200626"/>
<dbReference type="AlphaFoldDB" id="A0A5M3N9B3"/>
<feature type="domain" description="Protein kinase" evidence="2">
    <location>
        <begin position="49"/>
        <end position="359"/>
    </location>
</feature>
<dbReference type="OrthoDB" id="5987198at2759"/>
<dbReference type="SUPFAM" id="SSF56112">
    <property type="entry name" value="Protein kinase-like (PK-like)"/>
    <property type="match status" value="1"/>
</dbReference>
<dbReference type="RefSeq" id="XP_007763921.1">
    <property type="nucleotide sequence ID" value="XM_007765731.1"/>
</dbReference>
<dbReference type="InterPro" id="IPR011009">
    <property type="entry name" value="Kinase-like_dom_sf"/>
</dbReference>
<dbReference type="Proteomes" id="UP000053558">
    <property type="component" value="Unassembled WGS sequence"/>
</dbReference>
<accession>A0A5M3N9B3</accession>
<organism evidence="3 4">
    <name type="scientific">Coniophora puteana (strain RWD-64-598)</name>
    <name type="common">Brown rot fungus</name>
    <dbReference type="NCBI Taxonomy" id="741705"/>
    <lineage>
        <taxon>Eukaryota</taxon>
        <taxon>Fungi</taxon>
        <taxon>Dikarya</taxon>
        <taxon>Basidiomycota</taxon>
        <taxon>Agaricomycotina</taxon>
        <taxon>Agaricomycetes</taxon>
        <taxon>Agaricomycetidae</taxon>
        <taxon>Boletales</taxon>
        <taxon>Coniophorineae</taxon>
        <taxon>Coniophoraceae</taxon>
        <taxon>Coniophora</taxon>
    </lineage>
</organism>
<dbReference type="PROSITE" id="PS50011">
    <property type="entry name" value="PROTEIN_KINASE_DOM"/>
    <property type="match status" value="1"/>
</dbReference>
<keyword evidence="4" id="KW-1185">Reference proteome</keyword>
<dbReference type="OMA" id="FWIDARE"/>
<dbReference type="EMBL" id="JH711573">
    <property type="protein sequence ID" value="EIW87431.1"/>
    <property type="molecule type" value="Genomic_DNA"/>
</dbReference>
<dbReference type="Gene3D" id="1.10.510.10">
    <property type="entry name" value="Transferase(Phosphotransferase) domain 1"/>
    <property type="match status" value="1"/>
</dbReference>
<evidence type="ECO:0000256" key="1">
    <source>
        <dbReference type="SAM" id="MobiDB-lite"/>
    </source>
</evidence>
<dbReference type="GO" id="GO:0005524">
    <property type="term" value="F:ATP binding"/>
    <property type="evidence" value="ECO:0007669"/>
    <property type="project" value="InterPro"/>
</dbReference>
<evidence type="ECO:0000313" key="3">
    <source>
        <dbReference type="EMBL" id="EIW87431.1"/>
    </source>
</evidence>
<comment type="caution">
    <text evidence="3">The sequence shown here is derived from an EMBL/GenBank/DDBJ whole genome shotgun (WGS) entry which is preliminary data.</text>
</comment>
<reference evidence="4" key="1">
    <citation type="journal article" date="2012" name="Science">
        <title>The Paleozoic origin of enzymatic lignin decomposition reconstructed from 31 fungal genomes.</title>
        <authorList>
            <person name="Floudas D."/>
            <person name="Binder M."/>
            <person name="Riley R."/>
            <person name="Barry K."/>
            <person name="Blanchette R.A."/>
            <person name="Henrissat B."/>
            <person name="Martinez A.T."/>
            <person name="Otillar R."/>
            <person name="Spatafora J.W."/>
            <person name="Yadav J.S."/>
            <person name="Aerts A."/>
            <person name="Benoit I."/>
            <person name="Boyd A."/>
            <person name="Carlson A."/>
            <person name="Copeland A."/>
            <person name="Coutinho P.M."/>
            <person name="de Vries R.P."/>
            <person name="Ferreira P."/>
            <person name="Findley K."/>
            <person name="Foster B."/>
            <person name="Gaskell J."/>
            <person name="Glotzer D."/>
            <person name="Gorecki P."/>
            <person name="Heitman J."/>
            <person name="Hesse C."/>
            <person name="Hori C."/>
            <person name="Igarashi K."/>
            <person name="Jurgens J.A."/>
            <person name="Kallen N."/>
            <person name="Kersten P."/>
            <person name="Kohler A."/>
            <person name="Kuees U."/>
            <person name="Kumar T.K.A."/>
            <person name="Kuo A."/>
            <person name="LaButti K."/>
            <person name="Larrondo L.F."/>
            <person name="Lindquist E."/>
            <person name="Ling A."/>
            <person name="Lombard V."/>
            <person name="Lucas S."/>
            <person name="Lundell T."/>
            <person name="Martin R."/>
            <person name="McLaughlin D.J."/>
            <person name="Morgenstern I."/>
            <person name="Morin E."/>
            <person name="Murat C."/>
            <person name="Nagy L.G."/>
            <person name="Nolan M."/>
            <person name="Ohm R.A."/>
            <person name="Patyshakuliyeva A."/>
            <person name="Rokas A."/>
            <person name="Ruiz-Duenas F.J."/>
            <person name="Sabat G."/>
            <person name="Salamov A."/>
            <person name="Samejima M."/>
            <person name="Schmutz J."/>
            <person name="Slot J.C."/>
            <person name="St John F."/>
            <person name="Stenlid J."/>
            <person name="Sun H."/>
            <person name="Sun S."/>
            <person name="Syed K."/>
            <person name="Tsang A."/>
            <person name="Wiebenga A."/>
            <person name="Young D."/>
            <person name="Pisabarro A."/>
            <person name="Eastwood D.C."/>
            <person name="Martin F."/>
            <person name="Cullen D."/>
            <person name="Grigoriev I.V."/>
            <person name="Hibbett D.S."/>
        </authorList>
    </citation>
    <scope>NUCLEOTIDE SEQUENCE [LARGE SCALE GENOMIC DNA]</scope>
    <source>
        <strain evidence="4">RWD-64-598 SS2</strain>
    </source>
</reference>